<keyword evidence="6" id="KW-1185">Reference proteome</keyword>
<evidence type="ECO:0000313" key="5">
    <source>
        <dbReference type="EMBL" id="KAF8484901.1"/>
    </source>
</evidence>
<dbReference type="SUPFAM" id="SSF53474">
    <property type="entry name" value="alpha/beta-Hydrolases"/>
    <property type="match status" value="1"/>
</dbReference>
<feature type="signal peptide" evidence="3">
    <location>
        <begin position="1"/>
        <end position="16"/>
    </location>
</feature>
<dbReference type="InterPro" id="IPR029058">
    <property type="entry name" value="AB_hydrolase_fold"/>
</dbReference>
<evidence type="ECO:0000256" key="2">
    <source>
        <dbReference type="ARBA" id="ARBA00022801"/>
    </source>
</evidence>
<dbReference type="PANTHER" id="PTHR11559">
    <property type="entry name" value="CARBOXYLESTERASE"/>
    <property type="match status" value="1"/>
</dbReference>
<dbReference type="Gene3D" id="3.40.50.1820">
    <property type="entry name" value="alpha/beta hydrolase"/>
    <property type="match status" value="1"/>
</dbReference>
<dbReference type="Proteomes" id="UP000759537">
    <property type="component" value="Unassembled WGS sequence"/>
</dbReference>
<proteinExistence type="inferred from homology"/>
<evidence type="ECO:0000256" key="1">
    <source>
        <dbReference type="ARBA" id="ARBA00005964"/>
    </source>
</evidence>
<dbReference type="EMBL" id="WHVB01000003">
    <property type="protein sequence ID" value="KAF8484901.1"/>
    <property type="molecule type" value="Genomic_DNA"/>
</dbReference>
<keyword evidence="2 3" id="KW-0378">Hydrolase</keyword>
<comment type="similarity">
    <text evidence="1 3">Belongs to the type-B carboxylesterase/lipase family.</text>
</comment>
<feature type="chain" id="PRO_5040536069" description="Carboxylic ester hydrolase" evidence="3">
    <location>
        <begin position="17"/>
        <end position="537"/>
    </location>
</feature>
<dbReference type="AlphaFoldDB" id="A0A9P5N312"/>
<dbReference type="Pfam" id="PF00135">
    <property type="entry name" value="COesterase"/>
    <property type="match status" value="1"/>
</dbReference>
<comment type="caution">
    <text evidence="5">The sequence shown here is derived from an EMBL/GenBank/DDBJ whole genome shotgun (WGS) entry which is preliminary data.</text>
</comment>
<reference evidence="5" key="2">
    <citation type="journal article" date="2020" name="Nat. Commun.">
        <title>Large-scale genome sequencing of mycorrhizal fungi provides insights into the early evolution of symbiotic traits.</title>
        <authorList>
            <person name="Miyauchi S."/>
            <person name="Kiss E."/>
            <person name="Kuo A."/>
            <person name="Drula E."/>
            <person name="Kohler A."/>
            <person name="Sanchez-Garcia M."/>
            <person name="Morin E."/>
            <person name="Andreopoulos B."/>
            <person name="Barry K.W."/>
            <person name="Bonito G."/>
            <person name="Buee M."/>
            <person name="Carver A."/>
            <person name="Chen C."/>
            <person name="Cichocki N."/>
            <person name="Clum A."/>
            <person name="Culley D."/>
            <person name="Crous P.W."/>
            <person name="Fauchery L."/>
            <person name="Girlanda M."/>
            <person name="Hayes R.D."/>
            <person name="Keri Z."/>
            <person name="LaButti K."/>
            <person name="Lipzen A."/>
            <person name="Lombard V."/>
            <person name="Magnuson J."/>
            <person name="Maillard F."/>
            <person name="Murat C."/>
            <person name="Nolan M."/>
            <person name="Ohm R.A."/>
            <person name="Pangilinan J."/>
            <person name="Pereira M.F."/>
            <person name="Perotto S."/>
            <person name="Peter M."/>
            <person name="Pfister S."/>
            <person name="Riley R."/>
            <person name="Sitrit Y."/>
            <person name="Stielow J.B."/>
            <person name="Szollosi G."/>
            <person name="Zifcakova L."/>
            <person name="Stursova M."/>
            <person name="Spatafora J.W."/>
            <person name="Tedersoo L."/>
            <person name="Vaario L.M."/>
            <person name="Yamada A."/>
            <person name="Yan M."/>
            <person name="Wang P."/>
            <person name="Xu J."/>
            <person name="Bruns T."/>
            <person name="Baldrian P."/>
            <person name="Vilgalys R."/>
            <person name="Dunand C."/>
            <person name="Henrissat B."/>
            <person name="Grigoriev I.V."/>
            <person name="Hibbett D."/>
            <person name="Nagy L.G."/>
            <person name="Martin F.M."/>
        </authorList>
    </citation>
    <scope>NUCLEOTIDE SEQUENCE</scope>
    <source>
        <strain evidence="5">Prilba</strain>
    </source>
</reference>
<accession>A0A9P5N312</accession>
<gene>
    <name evidence="5" type="ORF">DFH94DRAFT_689268</name>
</gene>
<protein>
    <recommendedName>
        <fullName evidence="3">Carboxylic ester hydrolase</fullName>
        <ecNumber evidence="3">3.1.1.-</ecNumber>
    </recommendedName>
</protein>
<dbReference type="OrthoDB" id="408631at2759"/>
<organism evidence="5 6">
    <name type="scientific">Russula ochroleuca</name>
    <dbReference type="NCBI Taxonomy" id="152965"/>
    <lineage>
        <taxon>Eukaryota</taxon>
        <taxon>Fungi</taxon>
        <taxon>Dikarya</taxon>
        <taxon>Basidiomycota</taxon>
        <taxon>Agaricomycotina</taxon>
        <taxon>Agaricomycetes</taxon>
        <taxon>Russulales</taxon>
        <taxon>Russulaceae</taxon>
        <taxon>Russula</taxon>
    </lineage>
</organism>
<dbReference type="PROSITE" id="PS00122">
    <property type="entry name" value="CARBOXYLESTERASE_B_1"/>
    <property type="match status" value="1"/>
</dbReference>
<sequence length="537" mass="58561">MRFVAVIPTLWAAAAAALHSSLDGRPRLQLGGTALVGKYLQASNLDFFGGIPFAEPPVGRYRLSPPHLKYSLSPLQSFDASSYGLPCLQPFSDADMSEDCLTLNVIRPSGINVNSSLPVMVWIFGGGFYAQPVIYDGATLVERSVSRGTPILFVSMNYRVGPLGFPQGPEAVERGALNLGLHDQWAAFEWVQHNIASFGGDPRKVTIFGESAGAMSTFYHYLNDDFSTVARAAIFQSGTSSTLPIFDGYRRTPFWRLFVKNTQSCATASPNETFPCLISADSSDLRASLNASMAVDPYAFRPALDGPGGIISDLPAKRLSNGTGGQVPFIAGTVLDEGTVFLPKDFQAKDIALWLNANYTPSPLGPGALKAGIDKVISLYPDDPSAGSPFNTGNETFGTGPGYKRGSAIFGDVMFQAPRRFWSQMISAPSYVYLFTEPQPSVNPRFGVFHSSELAYFNFYGTSNTTWLGRVMLDYWISFAVSLTPNDGKGTNRPHWGEYEETKRILELNSKTMGLIPDSYRAISMDLIISMRDMLSW</sequence>
<dbReference type="InterPro" id="IPR002018">
    <property type="entry name" value="CarbesteraseB"/>
</dbReference>
<reference evidence="5" key="1">
    <citation type="submission" date="2019-10" db="EMBL/GenBank/DDBJ databases">
        <authorList>
            <consortium name="DOE Joint Genome Institute"/>
            <person name="Kuo A."/>
            <person name="Miyauchi S."/>
            <person name="Kiss E."/>
            <person name="Drula E."/>
            <person name="Kohler A."/>
            <person name="Sanchez-Garcia M."/>
            <person name="Andreopoulos B."/>
            <person name="Barry K.W."/>
            <person name="Bonito G."/>
            <person name="Buee M."/>
            <person name="Carver A."/>
            <person name="Chen C."/>
            <person name="Cichocki N."/>
            <person name="Clum A."/>
            <person name="Culley D."/>
            <person name="Crous P.W."/>
            <person name="Fauchery L."/>
            <person name="Girlanda M."/>
            <person name="Hayes R."/>
            <person name="Keri Z."/>
            <person name="LaButti K."/>
            <person name="Lipzen A."/>
            <person name="Lombard V."/>
            <person name="Magnuson J."/>
            <person name="Maillard F."/>
            <person name="Morin E."/>
            <person name="Murat C."/>
            <person name="Nolan M."/>
            <person name="Ohm R."/>
            <person name="Pangilinan J."/>
            <person name="Pereira M."/>
            <person name="Perotto S."/>
            <person name="Peter M."/>
            <person name="Riley R."/>
            <person name="Sitrit Y."/>
            <person name="Stielow B."/>
            <person name="Szollosi G."/>
            <person name="Zifcakova L."/>
            <person name="Stursova M."/>
            <person name="Spatafora J.W."/>
            <person name="Tedersoo L."/>
            <person name="Vaario L.-M."/>
            <person name="Yamada A."/>
            <person name="Yan M."/>
            <person name="Wang P."/>
            <person name="Xu J."/>
            <person name="Bruns T."/>
            <person name="Baldrian P."/>
            <person name="Vilgalys R."/>
            <person name="Henrissat B."/>
            <person name="Grigoriev I.V."/>
            <person name="Hibbett D."/>
            <person name="Nagy L.G."/>
            <person name="Martin F.M."/>
        </authorList>
    </citation>
    <scope>NUCLEOTIDE SEQUENCE</scope>
    <source>
        <strain evidence="5">Prilba</strain>
    </source>
</reference>
<evidence type="ECO:0000256" key="3">
    <source>
        <dbReference type="RuleBase" id="RU361235"/>
    </source>
</evidence>
<keyword evidence="3" id="KW-0732">Signal</keyword>
<name>A0A9P5N312_9AGAM</name>
<dbReference type="InterPro" id="IPR019826">
    <property type="entry name" value="Carboxylesterase_B_AS"/>
</dbReference>
<dbReference type="PROSITE" id="PS00941">
    <property type="entry name" value="CARBOXYLESTERASE_B_2"/>
    <property type="match status" value="1"/>
</dbReference>
<dbReference type="EC" id="3.1.1.-" evidence="3"/>
<dbReference type="InterPro" id="IPR019819">
    <property type="entry name" value="Carboxylesterase_B_CS"/>
</dbReference>
<feature type="domain" description="Carboxylesterase type B" evidence="4">
    <location>
        <begin position="35"/>
        <end position="513"/>
    </location>
</feature>
<dbReference type="InterPro" id="IPR050309">
    <property type="entry name" value="Type-B_Carboxylest/Lipase"/>
</dbReference>
<evidence type="ECO:0000259" key="4">
    <source>
        <dbReference type="Pfam" id="PF00135"/>
    </source>
</evidence>
<evidence type="ECO:0000313" key="6">
    <source>
        <dbReference type="Proteomes" id="UP000759537"/>
    </source>
</evidence>
<dbReference type="GO" id="GO:0016787">
    <property type="term" value="F:hydrolase activity"/>
    <property type="evidence" value="ECO:0007669"/>
    <property type="project" value="UniProtKB-KW"/>
</dbReference>